<organism evidence="1">
    <name type="scientific">marine sediment metagenome</name>
    <dbReference type="NCBI Taxonomy" id="412755"/>
    <lineage>
        <taxon>unclassified sequences</taxon>
        <taxon>metagenomes</taxon>
        <taxon>ecological metagenomes</taxon>
    </lineage>
</organism>
<feature type="non-terminal residue" evidence="1">
    <location>
        <position position="1"/>
    </location>
</feature>
<reference evidence="1" key="1">
    <citation type="journal article" date="2015" name="Nature">
        <title>Complex archaea that bridge the gap between prokaryotes and eukaryotes.</title>
        <authorList>
            <person name="Spang A."/>
            <person name="Saw J.H."/>
            <person name="Jorgensen S.L."/>
            <person name="Zaremba-Niedzwiedzka K."/>
            <person name="Martijn J."/>
            <person name="Lind A.E."/>
            <person name="van Eijk R."/>
            <person name="Schleper C."/>
            <person name="Guy L."/>
            <person name="Ettema T.J."/>
        </authorList>
    </citation>
    <scope>NUCLEOTIDE SEQUENCE</scope>
</reference>
<accession>A0A0F8XX23</accession>
<comment type="caution">
    <text evidence="1">The sequence shown here is derived from an EMBL/GenBank/DDBJ whole genome shotgun (WGS) entry which is preliminary data.</text>
</comment>
<gene>
    <name evidence="1" type="ORF">LCGC14_2970320</name>
</gene>
<protein>
    <submittedName>
        <fullName evidence="1">Uncharacterized protein</fullName>
    </submittedName>
</protein>
<evidence type="ECO:0000313" key="1">
    <source>
        <dbReference type="EMBL" id="KKK65815.1"/>
    </source>
</evidence>
<proteinExistence type="predicted"/>
<dbReference type="AlphaFoldDB" id="A0A0F8XX23"/>
<name>A0A0F8XX23_9ZZZZ</name>
<dbReference type="EMBL" id="LAZR01060370">
    <property type="protein sequence ID" value="KKK65815.1"/>
    <property type="molecule type" value="Genomic_DNA"/>
</dbReference>
<sequence>DKHTRMMYDACRDKLGDTFGGPIDWFKVGAQEQATGYLYHTLKEKQAALFGVPSWVSKSEIKKIEAVNTAKSDALMLAAIKAKEKKNQKAIFDGAHFTVGLGGPLVKSKRVHVKKA</sequence>